<keyword evidence="2" id="KW-1185">Reference proteome</keyword>
<sequence length="49" mass="5768">MQYPLNETFPRVYRLDLDDSLAIPHAFELIRMAAKAPVVVSFYTHWTDQ</sequence>
<protein>
    <submittedName>
        <fullName evidence="1">Uncharacterized protein</fullName>
    </submittedName>
</protein>
<evidence type="ECO:0000313" key="1">
    <source>
        <dbReference type="EMBL" id="SFI00153.1"/>
    </source>
</evidence>
<name>A0ABY1EIM3_9MICO</name>
<evidence type="ECO:0000313" key="2">
    <source>
        <dbReference type="Proteomes" id="UP000199681"/>
    </source>
</evidence>
<accession>A0ABY1EIM3</accession>
<proteinExistence type="predicted"/>
<gene>
    <name evidence="1" type="ORF">SAMN05216274_1296</name>
</gene>
<organism evidence="1 2">
    <name type="scientific">Cryobacterium levicorallinum</name>
    <dbReference type="NCBI Taxonomy" id="995038"/>
    <lineage>
        <taxon>Bacteria</taxon>
        <taxon>Bacillati</taxon>
        <taxon>Actinomycetota</taxon>
        <taxon>Actinomycetes</taxon>
        <taxon>Micrococcales</taxon>
        <taxon>Microbacteriaceae</taxon>
        <taxon>Cryobacterium</taxon>
    </lineage>
</organism>
<dbReference type="EMBL" id="FOPW01000029">
    <property type="protein sequence ID" value="SFI00153.1"/>
    <property type="molecule type" value="Genomic_DNA"/>
</dbReference>
<dbReference type="Proteomes" id="UP000199681">
    <property type="component" value="Unassembled WGS sequence"/>
</dbReference>
<reference evidence="1 2" key="1">
    <citation type="submission" date="2016-10" db="EMBL/GenBank/DDBJ databases">
        <authorList>
            <person name="Varghese N."/>
            <person name="Submissions S."/>
        </authorList>
    </citation>
    <scope>NUCLEOTIDE SEQUENCE [LARGE SCALE GENOMIC DNA]</scope>
    <source>
        <strain evidence="1 2">GMCC 1.11211</strain>
    </source>
</reference>
<comment type="caution">
    <text evidence="1">The sequence shown here is derived from an EMBL/GenBank/DDBJ whole genome shotgun (WGS) entry which is preliminary data.</text>
</comment>